<sequence>MPEKFTSKSKYYRAFYNEMLRYWPNVTASEAREYAREYTSAEFGHSGFDWSEEAAREMARSYVADFGETSK</sequence>
<comment type="caution">
    <text evidence="1">The sequence shown here is derived from an EMBL/GenBank/DDBJ whole genome shotgun (WGS) entry which is preliminary data.</text>
</comment>
<dbReference type="EMBL" id="JACZKO010000038">
    <property type="protein sequence ID" value="MBE0561828.1"/>
    <property type="molecule type" value="Genomic_DNA"/>
</dbReference>
<gene>
    <name evidence="1" type="ORF">IH622_13580</name>
</gene>
<dbReference type="AlphaFoldDB" id="A0A8I0N5B1"/>
<dbReference type="Proteomes" id="UP000642265">
    <property type="component" value="Unassembled WGS sequence"/>
</dbReference>
<proteinExistence type="predicted"/>
<organism evidence="1 2">
    <name type="scientific">Brucella anthropi</name>
    <name type="common">Ochrobactrum anthropi</name>
    <dbReference type="NCBI Taxonomy" id="529"/>
    <lineage>
        <taxon>Bacteria</taxon>
        <taxon>Pseudomonadati</taxon>
        <taxon>Pseudomonadota</taxon>
        <taxon>Alphaproteobacteria</taxon>
        <taxon>Hyphomicrobiales</taxon>
        <taxon>Brucellaceae</taxon>
        <taxon>Brucella/Ochrobactrum group</taxon>
        <taxon>Brucella</taxon>
    </lineage>
</organism>
<reference evidence="1" key="2">
    <citation type="submission" date="2020-10" db="EMBL/GenBank/DDBJ databases">
        <title>Enrichment of novel Verrucomicrobia, Bacteroidetes and Krumholzibacteria in an oxygen-limited, methane- and iron-fed bioreactor inoculated with Bothnian Sea sediments.</title>
        <authorList>
            <person name="Martins P.D."/>
            <person name="de Jong A."/>
            <person name="Lenstra W.K."/>
            <person name="van Helmond N.A.G.M."/>
            <person name="Slomp C.P."/>
            <person name="Jetten M.S.M."/>
            <person name="Welte C.U."/>
            <person name="Rasigraf O."/>
        </authorList>
    </citation>
    <scope>NUCLEOTIDE SEQUENCE</scope>
    <source>
        <strain evidence="1">MAG47</strain>
    </source>
</reference>
<reference evidence="1" key="1">
    <citation type="submission" date="2020-09" db="EMBL/GenBank/DDBJ databases">
        <authorList>
            <person name="Dalcin Martins P."/>
        </authorList>
    </citation>
    <scope>NUCLEOTIDE SEQUENCE</scope>
    <source>
        <strain evidence="1">MAG47</strain>
    </source>
</reference>
<evidence type="ECO:0000313" key="2">
    <source>
        <dbReference type="Proteomes" id="UP000642265"/>
    </source>
</evidence>
<protein>
    <submittedName>
        <fullName evidence="1">Uncharacterized protein</fullName>
    </submittedName>
</protein>
<name>A0A8I0N5B1_BRUAN</name>
<accession>A0A8I0N5B1</accession>
<evidence type="ECO:0000313" key="1">
    <source>
        <dbReference type="EMBL" id="MBE0561828.1"/>
    </source>
</evidence>